<dbReference type="Proteomes" id="UP000593567">
    <property type="component" value="Unassembled WGS sequence"/>
</dbReference>
<keyword evidence="3" id="KW-1185">Reference proteome</keyword>
<evidence type="ECO:0000256" key="1">
    <source>
        <dbReference type="SAM" id="Phobius"/>
    </source>
</evidence>
<name>A0A7J7JR73_BUGNE</name>
<evidence type="ECO:0000313" key="2">
    <source>
        <dbReference type="EMBL" id="KAF6028497.1"/>
    </source>
</evidence>
<sequence>MCASLVIYLDAVLNGYDFHRIGPIFTPYIAIFHQLILGILALLISKVPRMLAKYILLGIYISVALAGTICAYYRYYSNEPPMSLKEQIFNTDWLILQIAGTSFLLTTILVVKTFAKAVWRIRRESRHPVEAVHNISLATIHDS</sequence>
<accession>A0A7J7JR73</accession>
<dbReference type="AlphaFoldDB" id="A0A7J7JR73"/>
<proteinExistence type="predicted"/>
<feature type="transmembrane region" description="Helical" evidence="1">
    <location>
        <begin position="51"/>
        <end position="74"/>
    </location>
</feature>
<feature type="transmembrane region" description="Helical" evidence="1">
    <location>
        <begin position="24"/>
        <end position="44"/>
    </location>
</feature>
<feature type="transmembrane region" description="Helical" evidence="1">
    <location>
        <begin position="94"/>
        <end position="115"/>
    </location>
</feature>
<organism evidence="2 3">
    <name type="scientific">Bugula neritina</name>
    <name type="common">Brown bryozoan</name>
    <name type="synonym">Sertularia neritina</name>
    <dbReference type="NCBI Taxonomy" id="10212"/>
    <lineage>
        <taxon>Eukaryota</taxon>
        <taxon>Metazoa</taxon>
        <taxon>Spiralia</taxon>
        <taxon>Lophotrochozoa</taxon>
        <taxon>Bryozoa</taxon>
        <taxon>Gymnolaemata</taxon>
        <taxon>Cheilostomatida</taxon>
        <taxon>Flustrina</taxon>
        <taxon>Buguloidea</taxon>
        <taxon>Bugulidae</taxon>
        <taxon>Bugula</taxon>
    </lineage>
</organism>
<comment type="caution">
    <text evidence="2">The sequence shown here is derived from an EMBL/GenBank/DDBJ whole genome shotgun (WGS) entry which is preliminary data.</text>
</comment>
<keyword evidence="1" id="KW-0472">Membrane</keyword>
<gene>
    <name evidence="2" type="ORF">EB796_013193</name>
</gene>
<reference evidence="2" key="1">
    <citation type="submission" date="2020-06" db="EMBL/GenBank/DDBJ databases">
        <title>Draft genome of Bugula neritina, a colonial animal packing powerful symbionts and potential medicines.</title>
        <authorList>
            <person name="Rayko M."/>
        </authorList>
    </citation>
    <scope>NUCLEOTIDE SEQUENCE [LARGE SCALE GENOMIC DNA]</scope>
    <source>
        <strain evidence="2">Kwan_BN1</strain>
    </source>
</reference>
<protein>
    <submittedName>
        <fullName evidence="2">Uncharacterized protein</fullName>
    </submittedName>
</protein>
<dbReference type="EMBL" id="VXIV02001945">
    <property type="protein sequence ID" value="KAF6028497.1"/>
    <property type="molecule type" value="Genomic_DNA"/>
</dbReference>
<keyword evidence="1" id="KW-0812">Transmembrane</keyword>
<keyword evidence="1" id="KW-1133">Transmembrane helix</keyword>
<evidence type="ECO:0000313" key="3">
    <source>
        <dbReference type="Proteomes" id="UP000593567"/>
    </source>
</evidence>